<gene>
    <name evidence="2" type="ordered locus">RB8965</name>
</gene>
<sequence>MRTGTVTNTTLRTPRNDAQLPQVKVLKAKRSMILELQLFAWQAFRAVSCRSKRLHRLGKILTGHVEISRSRNAPCHVGNQRSSIEPSDNRPTNRQFA</sequence>
<dbReference type="KEGG" id="rba:RB8965"/>
<feature type="compositionally biased region" description="Polar residues" evidence="1">
    <location>
        <begin position="79"/>
        <end position="97"/>
    </location>
</feature>
<accession>Q7UMA0</accession>
<protein>
    <submittedName>
        <fullName evidence="2">Uncharacterized protein</fullName>
    </submittedName>
</protein>
<dbReference type="EnsemblBacteria" id="CAD76017">
    <property type="protein sequence ID" value="CAD76017"/>
    <property type="gene ID" value="RB8965"/>
</dbReference>
<evidence type="ECO:0000313" key="3">
    <source>
        <dbReference type="Proteomes" id="UP000001025"/>
    </source>
</evidence>
<evidence type="ECO:0000256" key="1">
    <source>
        <dbReference type="SAM" id="MobiDB-lite"/>
    </source>
</evidence>
<organism evidence="2 3">
    <name type="scientific">Rhodopirellula baltica (strain DSM 10527 / NCIMB 13988 / SH1)</name>
    <dbReference type="NCBI Taxonomy" id="243090"/>
    <lineage>
        <taxon>Bacteria</taxon>
        <taxon>Pseudomonadati</taxon>
        <taxon>Planctomycetota</taxon>
        <taxon>Planctomycetia</taxon>
        <taxon>Pirellulales</taxon>
        <taxon>Pirellulaceae</taxon>
        <taxon>Rhodopirellula</taxon>
    </lineage>
</organism>
<dbReference type="STRING" id="243090.RB8965"/>
<proteinExistence type="predicted"/>
<evidence type="ECO:0000313" key="2">
    <source>
        <dbReference type="EMBL" id="CAD76017.1"/>
    </source>
</evidence>
<dbReference type="HOGENOM" id="CLU_2344729_0_0_0"/>
<reference evidence="2 3" key="1">
    <citation type="journal article" date="2003" name="Proc. Natl. Acad. Sci. U.S.A.">
        <title>Complete genome sequence of the marine planctomycete Pirellula sp. strain 1.</title>
        <authorList>
            <person name="Gloeckner F.O."/>
            <person name="Kube M."/>
            <person name="Bauer M."/>
            <person name="Teeling H."/>
            <person name="Lombardot T."/>
            <person name="Ludwig W."/>
            <person name="Gade D."/>
            <person name="Beck A."/>
            <person name="Borzym K."/>
            <person name="Heitmann K."/>
            <person name="Rabus R."/>
            <person name="Schlesner H."/>
            <person name="Amann R."/>
            <person name="Reinhardt R."/>
        </authorList>
    </citation>
    <scope>NUCLEOTIDE SEQUENCE [LARGE SCALE GENOMIC DNA]</scope>
    <source>
        <strain evidence="3">DSM 10527 / NCIMB 13988 / SH1</strain>
    </source>
</reference>
<feature type="region of interest" description="Disordered" evidence="1">
    <location>
        <begin position="70"/>
        <end position="97"/>
    </location>
</feature>
<dbReference type="InParanoid" id="Q7UMA0"/>
<keyword evidence="3" id="KW-1185">Reference proteome</keyword>
<dbReference type="PATRIC" id="fig|243090.15.peg.4300"/>
<dbReference type="Proteomes" id="UP000001025">
    <property type="component" value="Chromosome"/>
</dbReference>
<dbReference type="AlphaFoldDB" id="Q7UMA0"/>
<name>Q7UMA0_RHOBA</name>
<dbReference type="EMBL" id="BX294148">
    <property type="protein sequence ID" value="CAD76017.1"/>
    <property type="molecule type" value="Genomic_DNA"/>
</dbReference>